<dbReference type="PATRIC" id="fig|1206767.3.peg.1601"/>
<accession>K6GRS9</accession>
<name>K6GRS9_9BACT</name>
<dbReference type="EMBL" id="ALAO01000125">
    <property type="protein sequence ID" value="EKO39666.1"/>
    <property type="molecule type" value="Genomic_DNA"/>
</dbReference>
<organism evidence="1 2">
    <name type="scientific">Solidesulfovibrio magneticus str. Maddingley MBC34</name>
    <dbReference type="NCBI Taxonomy" id="1206767"/>
    <lineage>
        <taxon>Bacteria</taxon>
        <taxon>Pseudomonadati</taxon>
        <taxon>Thermodesulfobacteriota</taxon>
        <taxon>Desulfovibrionia</taxon>
        <taxon>Desulfovibrionales</taxon>
        <taxon>Desulfovibrionaceae</taxon>
        <taxon>Solidesulfovibrio</taxon>
    </lineage>
</organism>
<dbReference type="AlphaFoldDB" id="K6GRS9"/>
<evidence type="ECO:0000313" key="1">
    <source>
        <dbReference type="EMBL" id="EKO39666.1"/>
    </source>
</evidence>
<protein>
    <submittedName>
        <fullName evidence="1">Uncharacterized protein</fullName>
    </submittedName>
</protein>
<reference evidence="1 2" key="1">
    <citation type="submission" date="2012-07" db="EMBL/GenBank/DDBJ databases">
        <title>Draft genome sequence of Desulfovibrio magneticus str. Maddingley MBC34 obtained from a metagenomic sequence of a methanogenic enrichment isolated from coal-seam formation water in Victoria, Australia.</title>
        <authorList>
            <person name="Greenfield P."/>
            <person name="Hendry P."/>
            <person name="Li D."/>
            <person name="Rosewarne C.P."/>
            <person name="Tran-Dinh N."/>
            <person name="Elbourne L.D.H."/>
            <person name="Paulsen I.T."/>
            <person name="Midgley D.J."/>
        </authorList>
    </citation>
    <scope>NUCLEOTIDE SEQUENCE [LARGE SCALE GENOMIC DNA]</scope>
    <source>
        <strain evidence="2">Maddingley MBC34</strain>
    </source>
</reference>
<sequence>MAGASQPMDVRGEMTLTASLKRDLAPSLMADRLRGLAQ</sequence>
<proteinExistence type="predicted"/>
<gene>
    <name evidence="1" type="ORF">B193_1636</name>
</gene>
<dbReference type="Proteomes" id="UP000006272">
    <property type="component" value="Unassembled WGS sequence"/>
</dbReference>
<evidence type="ECO:0000313" key="2">
    <source>
        <dbReference type="Proteomes" id="UP000006272"/>
    </source>
</evidence>
<comment type="caution">
    <text evidence="1">The sequence shown here is derived from an EMBL/GenBank/DDBJ whole genome shotgun (WGS) entry which is preliminary data.</text>
</comment>